<protein>
    <submittedName>
        <fullName evidence="2">Uncharacterized protein</fullName>
    </submittedName>
</protein>
<proteinExistence type="predicted"/>
<dbReference type="RefSeq" id="WP_060391601.1">
    <property type="nucleotide sequence ID" value="NZ_FBSX01000014.1"/>
</dbReference>
<gene>
    <name evidence="3" type="ORF">KSL4_0154</name>
    <name evidence="2" type="ORF">PL111_0685</name>
</gene>
<evidence type="ECO:0000256" key="1">
    <source>
        <dbReference type="SAM" id="MobiDB-lite"/>
    </source>
</evidence>
<feature type="compositionally biased region" description="Basic and acidic residues" evidence="1">
    <location>
        <begin position="67"/>
        <end position="76"/>
    </location>
</feature>
<feature type="region of interest" description="Disordered" evidence="1">
    <location>
        <begin position="1"/>
        <end position="22"/>
    </location>
</feature>
<sequence>MSKIKAWTPSKPKKRDSKRDARLDKIRKKLALYEKDYLPQELRQIQARQTEARQAAKLKRKHNQAIDQKRRERAQKALDNTSYSNKKAKVRFVKHNQ</sequence>
<dbReference type="AlphaFoldDB" id="A0AAN2UFA6"/>
<evidence type="ECO:0000313" key="2">
    <source>
        <dbReference type="EMBL" id="CUW04835.1"/>
    </source>
</evidence>
<dbReference type="EMBL" id="FBTU01000003">
    <property type="protein sequence ID" value="CUW04835.1"/>
    <property type="molecule type" value="Genomic_DNA"/>
</dbReference>
<feature type="region of interest" description="Disordered" evidence="1">
    <location>
        <begin position="53"/>
        <end position="85"/>
    </location>
</feature>
<evidence type="ECO:0000313" key="4">
    <source>
        <dbReference type="Proteomes" id="UP000198868"/>
    </source>
</evidence>
<keyword evidence="5" id="KW-1185">Reference proteome</keyword>
<evidence type="ECO:0000313" key="3">
    <source>
        <dbReference type="EMBL" id="CUW05850.1"/>
    </source>
</evidence>
<evidence type="ECO:0000313" key="5">
    <source>
        <dbReference type="Proteomes" id="UP000199047"/>
    </source>
</evidence>
<accession>A0AAN2UFA6</accession>
<dbReference type="EMBL" id="FBTB01000007">
    <property type="protein sequence ID" value="CUW05850.1"/>
    <property type="molecule type" value="Genomic_DNA"/>
</dbReference>
<comment type="caution">
    <text evidence="2">The sequence shown here is derived from an EMBL/GenBank/DDBJ whole genome shotgun (WGS) entry which is preliminary data.</text>
</comment>
<name>A0AAN2UFA6_9LACO</name>
<organism evidence="2 4">
    <name type="scientific">Leuconostoc inhae</name>
    <dbReference type="NCBI Taxonomy" id="178001"/>
    <lineage>
        <taxon>Bacteria</taxon>
        <taxon>Bacillati</taxon>
        <taxon>Bacillota</taxon>
        <taxon>Bacilli</taxon>
        <taxon>Lactobacillales</taxon>
        <taxon>Lactobacillaceae</taxon>
        <taxon>Leuconostoc</taxon>
    </lineage>
</organism>
<dbReference type="Proteomes" id="UP000199047">
    <property type="component" value="Unassembled WGS sequence"/>
</dbReference>
<dbReference type="Proteomes" id="UP000198868">
    <property type="component" value="Unassembled WGS sequence"/>
</dbReference>
<reference evidence="4 5" key="1">
    <citation type="submission" date="2015-12" db="EMBL/GenBank/DDBJ databases">
        <authorList>
            <person name="Andreevskaya M."/>
        </authorList>
    </citation>
    <scope>NUCLEOTIDE SEQUENCE [LARGE SCALE GENOMIC DNA]</scope>
    <source>
        <strain evidence="3 5">KSL4-2</strain>
        <strain evidence="2 4">PL111</strain>
    </source>
</reference>